<dbReference type="SMART" id="SM00387">
    <property type="entry name" value="HATPase_c"/>
    <property type="match status" value="1"/>
</dbReference>
<dbReference type="SUPFAM" id="SSF55874">
    <property type="entry name" value="ATPase domain of HSP90 chaperone/DNA topoisomerase II/histidine kinase"/>
    <property type="match status" value="1"/>
</dbReference>
<feature type="domain" description="PAS" evidence="8">
    <location>
        <begin position="254"/>
        <end position="325"/>
    </location>
</feature>
<feature type="domain" description="PAC" evidence="9">
    <location>
        <begin position="203"/>
        <end position="257"/>
    </location>
</feature>
<feature type="domain" description="PAC" evidence="9">
    <location>
        <begin position="82"/>
        <end position="132"/>
    </location>
</feature>
<evidence type="ECO:0000259" key="9">
    <source>
        <dbReference type="PROSITE" id="PS50113"/>
    </source>
</evidence>
<dbReference type="RefSeq" id="WP_344740385.1">
    <property type="nucleotide sequence ID" value="NZ_BAABAY010000001.1"/>
</dbReference>
<dbReference type="Proteomes" id="UP001610100">
    <property type="component" value="Unassembled WGS sequence"/>
</dbReference>
<reference evidence="10 11" key="1">
    <citation type="submission" date="2024-02" db="EMBL/GenBank/DDBJ databases">
        <title>A Gaetbulibacter species isolated from tidal flats and genomic insights of their niches.</title>
        <authorList>
            <person name="Ye Y."/>
        </authorList>
    </citation>
    <scope>NUCLEOTIDE SEQUENCE [LARGE SCALE GENOMIC DNA]</scope>
    <source>
        <strain evidence="10 11">KYW382</strain>
    </source>
</reference>
<dbReference type="Pfam" id="PF13426">
    <property type="entry name" value="PAS_9"/>
    <property type="match status" value="2"/>
</dbReference>
<evidence type="ECO:0000256" key="1">
    <source>
        <dbReference type="ARBA" id="ARBA00000085"/>
    </source>
</evidence>
<evidence type="ECO:0000313" key="11">
    <source>
        <dbReference type="Proteomes" id="UP001610100"/>
    </source>
</evidence>
<dbReference type="InterPro" id="IPR003661">
    <property type="entry name" value="HisK_dim/P_dom"/>
</dbReference>
<dbReference type="SUPFAM" id="SSF55785">
    <property type="entry name" value="PYP-like sensor domain (PAS domain)"/>
    <property type="match status" value="3"/>
</dbReference>
<feature type="domain" description="PAS" evidence="8">
    <location>
        <begin position="135"/>
        <end position="188"/>
    </location>
</feature>
<dbReference type="PROSITE" id="PS50113">
    <property type="entry name" value="PAC"/>
    <property type="match status" value="3"/>
</dbReference>
<keyword evidence="4" id="KW-0808">Transferase</keyword>
<evidence type="ECO:0000256" key="6">
    <source>
        <dbReference type="ARBA" id="ARBA00023012"/>
    </source>
</evidence>
<accession>A0ABW7N1J7</accession>
<dbReference type="PRINTS" id="PR00344">
    <property type="entry name" value="BCTRLSENSOR"/>
</dbReference>
<dbReference type="Gene3D" id="3.30.565.10">
    <property type="entry name" value="Histidine kinase-like ATPase, C-terminal domain"/>
    <property type="match status" value="1"/>
</dbReference>
<dbReference type="InterPro" id="IPR001610">
    <property type="entry name" value="PAC"/>
</dbReference>
<comment type="catalytic activity">
    <reaction evidence="1">
        <text>ATP + protein L-histidine = ADP + protein N-phospho-L-histidine.</text>
        <dbReference type="EC" id="2.7.13.3"/>
    </reaction>
</comment>
<evidence type="ECO:0000259" key="7">
    <source>
        <dbReference type="PROSITE" id="PS50109"/>
    </source>
</evidence>
<gene>
    <name evidence="10" type="ORF">V8G58_05290</name>
</gene>
<dbReference type="Pfam" id="PF00512">
    <property type="entry name" value="HisKA"/>
    <property type="match status" value="1"/>
</dbReference>
<dbReference type="CDD" id="cd00082">
    <property type="entry name" value="HisKA"/>
    <property type="match status" value="1"/>
</dbReference>
<dbReference type="SMART" id="SM00388">
    <property type="entry name" value="HisKA"/>
    <property type="match status" value="1"/>
</dbReference>
<sequence>MYQHDQQIFKILLETISEGVIIVDFEQNIVDLNAASEAIFGYSKKELLGKSLNILTPSNFHKVYTSQFKTIIKNGKRIKMSETKDIYGVKKDGTIISVDAELNPFTVYDKTYVMAVFRDISEKKEIERNLMLRTKALQSAQNGIVITDALKHDNPIIFYNSAFQKLTGYSDKEILNHNCRFLQKDDRDQPPLKKLRDCISKGQSCQATLRNYKKDGTLFWNDLYVFPITDSEGIVTNFIGIQNDVTHKIQQEEERHHLGSILNESLNEIYVLDAETLKFLNVNFGAQQNLGYTFEELKHMTILDIKPPENRKRLQETINVLQKKNVEKVKYENEHIRKDGTTYPVEVHFQRSKLYNKNVFIAIALDITERKNYTKKLEKQVEERTHQLEKALSKEKELNEIKTNFLSMVSHEFKTPLSAILTSSELLRKYVVKEHADKRQKHIKTIIDKVYYLNNIINDFLSLEKLETGKVNYRLNQFNLSKVIDQAVYDANMLLKKGQQIQYPEDIDGLSVYQDEKIIHLILSNLLHNAIKYSDEGTTIDLKVKQEPKNTIITVRDQGYGIPEKDQKHIFERYFRAQNVINTQGNGIGLNIVKTHLENLGGSIFFESEEGKGTTFEITFPNTEKL</sequence>
<name>A0ABW7N1J7_9FLAO</name>
<dbReference type="NCBIfam" id="TIGR00229">
    <property type="entry name" value="sensory_box"/>
    <property type="match status" value="3"/>
</dbReference>
<feature type="domain" description="PAS" evidence="8">
    <location>
        <begin position="5"/>
        <end position="75"/>
    </location>
</feature>
<dbReference type="InterPro" id="IPR003594">
    <property type="entry name" value="HATPase_dom"/>
</dbReference>
<dbReference type="SUPFAM" id="SSF47384">
    <property type="entry name" value="Homodimeric domain of signal transducing histidine kinase"/>
    <property type="match status" value="1"/>
</dbReference>
<dbReference type="PANTHER" id="PTHR43711">
    <property type="entry name" value="TWO-COMPONENT HISTIDINE KINASE"/>
    <property type="match status" value="1"/>
</dbReference>
<feature type="domain" description="Histidine kinase" evidence="7">
    <location>
        <begin position="408"/>
        <end position="624"/>
    </location>
</feature>
<dbReference type="Gene3D" id="3.30.450.20">
    <property type="entry name" value="PAS domain"/>
    <property type="match status" value="3"/>
</dbReference>
<dbReference type="CDD" id="cd00130">
    <property type="entry name" value="PAS"/>
    <property type="match status" value="3"/>
</dbReference>
<keyword evidence="6" id="KW-0902">Two-component regulatory system</keyword>
<proteinExistence type="predicted"/>
<dbReference type="InterPro" id="IPR005467">
    <property type="entry name" value="His_kinase_dom"/>
</dbReference>
<evidence type="ECO:0000256" key="2">
    <source>
        <dbReference type="ARBA" id="ARBA00012438"/>
    </source>
</evidence>
<protein>
    <recommendedName>
        <fullName evidence="2">histidine kinase</fullName>
        <ecNumber evidence="2">2.7.13.3</ecNumber>
    </recommendedName>
</protein>
<dbReference type="PROSITE" id="PS50112">
    <property type="entry name" value="PAS"/>
    <property type="match status" value="3"/>
</dbReference>
<feature type="domain" description="PAC" evidence="9">
    <location>
        <begin position="329"/>
        <end position="379"/>
    </location>
</feature>
<evidence type="ECO:0000256" key="3">
    <source>
        <dbReference type="ARBA" id="ARBA00022553"/>
    </source>
</evidence>
<dbReference type="Gene3D" id="1.10.287.130">
    <property type="match status" value="1"/>
</dbReference>
<dbReference type="Pfam" id="PF00989">
    <property type="entry name" value="PAS"/>
    <property type="match status" value="1"/>
</dbReference>
<dbReference type="PANTHER" id="PTHR43711:SF26">
    <property type="entry name" value="SENSOR HISTIDINE KINASE RCSC"/>
    <property type="match status" value="1"/>
</dbReference>
<dbReference type="InterPro" id="IPR035965">
    <property type="entry name" value="PAS-like_dom_sf"/>
</dbReference>
<dbReference type="EC" id="2.7.13.3" evidence="2"/>
<keyword evidence="5" id="KW-0418">Kinase</keyword>
<dbReference type="InterPro" id="IPR013767">
    <property type="entry name" value="PAS_fold"/>
</dbReference>
<evidence type="ECO:0000256" key="4">
    <source>
        <dbReference type="ARBA" id="ARBA00022679"/>
    </source>
</evidence>
<dbReference type="InterPro" id="IPR036097">
    <property type="entry name" value="HisK_dim/P_sf"/>
</dbReference>
<keyword evidence="11" id="KW-1185">Reference proteome</keyword>
<comment type="caution">
    <text evidence="10">The sequence shown here is derived from an EMBL/GenBank/DDBJ whole genome shotgun (WGS) entry which is preliminary data.</text>
</comment>
<evidence type="ECO:0000259" key="8">
    <source>
        <dbReference type="PROSITE" id="PS50112"/>
    </source>
</evidence>
<dbReference type="InterPro" id="IPR050736">
    <property type="entry name" value="Sensor_HK_Regulatory"/>
</dbReference>
<dbReference type="EMBL" id="JBAWKB010000001">
    <property type="protein sequence ID" value="MFH6771342.1"/>
    <property type="molecule type" value="Genomic_DNA"/>
</dbReference>
<evidence type="ECO:0000313" key="10">
    <source>
        <dbReference type="EMBL" id="MFH6771342.1"/>
    </source>
</evidence>
<dbReference type="Pfam" id="PF02518">
    <property type="entry name" value="HATPase_c"/>
    <property type="match status" value="1"/>
</dbReference>
<evidence type="ECO:0000256" key="5">
    <source>
        <dbReference type="ARBA" id="ARBA00022777"/>
    </source>
</evidence>
<dbReference type="InterPro" id="IPR036890">
    <property type="entry name" value="HATPase_C_sf"/>
</dbReference>
<dbReference type="SMART" id="SM00091">
    <property type="entry name" value="PAS"/>
    <property type="match status" value="3"/>
</dbReference>
<dbReference type="CDD" id="cd00075">
    <property type="entry name" value="HATPase"/>
    <property type="match status" value="1"/>
</dbReference>
<organism evidence="10 11">
    <name type="scientific">Gaetbulibacter aestuarii</name>
    <dbReference type="NCBI Taxonomy" id="1502358"/>
    <lineage>
        <taxon>Bacteria</taxon>
        <taxon>Pseudomonadati</taxon>
        <taxon>Bacteroidota</taxon>
        <taxon>Flavobacteriia</taxon>
        <taxon>Flavobacteriales</taxon>
        <taxon>Flavobacteriaceae</taxon>
        <taxon>Gaetbulibacter</taxon>
    </lineage>
</organism>
<dbReference type="InterPro" id="IPR004358">
    <property type="entry name" value="Sig_transdc_His_kin-like_C"/>
</dbReference>
<dbReference type="PROSITE" id="PS50109">
    <property type="entry name" value="HIS_KIN"/>
    <property type="match status" value="1"/>
</dbReference>
<dbReference type="InterPro" id="IPR000700">
    <property type="entry name" value="PAS-assoc_C"/>
</dbReference>
<dbReference type="InterPro" id="IPR000014">
    <property type="entry name" value="PAS"/>
</dbReference>
<keyword evidence="3" id="KW-0597">Phosphoprotein</keyword>
<dbReference type="SMART" id="SM00086">
    <property type="entry name" value="PAC"/>
    <property type="match status" value="3"/>
</dbReference>